<dbReference type="RefSeq" id="XP_007511437.1">
    <property type="nucleotide sequence ID" value="XM_007511375.1"/>
</dbReference>
<name>K8F7I9_9CHLO</name>
<feature type="compositionally biased region" description="Low complexity" evidence="1">
    <location>
        <begin position="38"/>
        <end position="68"/>
    </location>
</feature>
<accession>K8F7I9</accession>
<dbReference type="EMBL" id="FO082271">
    <property type="protein sequence ID" value="CCO17558.1"/>
    <property type="molecule type" value="Genomic_DNA"/>
</dbReference>
<evidence type="ECO:0000313" key="3">
    <source>
        <dbReference type="Proteomes" id="UP000198341"/>
    </source>
</evidence>
<sequence>MNENNNNNIFSSLLDRGGGENFINKSNRAQQNRGALGNITNNINNNNNNSSRHKNSTSNFATTTTKKTSNKNSIQIQILQRDVERLARLECHEFESIAERNSTNSNAEDRIILGKIMEELIVEYSEREQPHSYYYKTLREASSRASSERDDICRFNF</sequence>
<evidence type="ECO:0000256" key="1">
    <source>
        <dbReference type="SAM" id="MobiDB-lite"/>
    </source>
</evidence>
<reference evidence="2 3" key="1">
    <citation type="submission" date="2011-10" db="EMBL/GenBank/DDBJ databases">
        <authorList>
            <person name="Genoscope - CEA"/>
        </authorList>
    </citation>
    <scope>NUCLEOTIDE SEQUENCE [LARGE SCALE GENOMIC DNA]</scope>
    <source>
        <strain evidence="2 3">RCC 1105</strain>
    </source>
</reference>
<dbReference type="GeneID" id="19014075"/>
<keyword evidence="3" id="KW-1185">Reference proteome</keyword>
<dbReference type="KEGG" id="bpg:Bathy08g00960"/>
<feature type="region of interest" description="Disordered" evidence="1">
    <location>
        <begin position="36"/>
        <end position="68"/>
    </location>
</feature>
<dbReference type="AlphaFoldDB" id="K8F7I9"/>
<gene>
    <name evidence="2" type="ORF">Bathy08g00960</name>
</gene>
<proteinExistence type="predicted"/>
<organism evidence="2 3">
    <name type="scientific">Bathycoccus prasinos</name>
    <dbReference type="NCBI Taxonomy" id="41875"/>
    <lineage>
        <taxon>Eukaryota</taxon>
        <taxon>Viridiplantae</taxon>
        <taxon>Chlorophyta</taxon>
        <taxon>Mamiellophyceae</taxon>
        <taxon>Mamiellales</taxon>
        <taxon>Bathycoccaceae</taxon>
        <taxon>Bathycoccus</taxon>
    </lineage>
</organism>
<protein>
    <submittedName>
        <fullName evidence="2">Uncharacterized protein</fullName>
    </submittedName>
</protein>
<evidence type="ECO:0000313" key="2">
    <source>
        <dbReference type="EMBL" id="CCO17558.1"/>
    </source>
</evidence>
<dbReference type="Proteomes" id="UP000198341">
    <property type="component" value="Chromosome 8"/>
</dbReference>